<dbReference type="EMBL" id="LCNT01000007">
    <property type="protein sequence ID" value="KKU60737.1"/>
    <property type="molecule type" value="Genomic_DNA"/>
</dbReference>
<evidence type="ECO:0000313" key="2">
    <source>
        <dbReference type="Proteomes" id="UP000033860"/>
    </source>
</evidence>
<organism evidence="1 2">
    <name type="scientific">Candidatus Beckwithbacteria bacterium GW2011_GWB1_47_15</name>
    <dbReference type="NCBI Taxonomy" id="1618371"/>
    <lineage>
        <taxon>Bacteria</taxon>
        <taxon>Candidatus Beckwithiibacteriota</taxon>
    </lineage>
</organism>
<gene>
    <name evidence="1" type="ORF">UX85_C0007G0024</name>
</gene>
<name>A0A0G1RUD1_9BACT</name>
<sequence>MKDLLHQSPIELTTSQKELAVAVLDIFQNSPTDNKQLVIIEGFRGIGKTTLVNHLQQITHQSEVYFFSEDDITYYNQDAIKELSNHTRAIFTGRPLSFQNDSVYDKNLKKLARQEKFKIHHRTLKGMTETEMDQFLDRAYLEGESSLSRDTVHRYSLGIPTLATMLSWSGVTEDMVVFIAGRYLKNNLGRETKPFKYLSYELIPQDVLDKVEQLRDVFYSIRGKKFGDYLSGAVLEQERLKNKGVVHEDPVFVAPESYKIYDEILQSDGPAEIDVFAPNISDYIFRRVLGVIGPYAYYTPENRSKMFEMEMRKVSIWHSDRNNFISTGVNYLDNEYYGIEKAGDNFVYAYQQGLLGIPVFSKKNNSFLIHAHAHFDEVENPAMVGYMTESLFQQLGIAYFVYSGTLNKSYWYNPEVRHIVMLDQPVAVGKFDISVGSKRVWKVY</sequence>
<evidence type="ECO:0000313" key="1">
    <source>
        <dbReference type="EMBL" id="KKU60737.1"/>
    </source>
</evidence>
<dbReference type="Proteomes" id="UP000033860">
    <property type="component" value="Unassembled WGS sequence"/>
</dbReference>
<accession>A0A0G1RUD1</accession>
<dbReference type="Gene3D" id="3.40.50.300">
    <property type="entry name" value="P-loop containing nucleotide triphosphate hydrolases"/>
    <property type="match status" value="1"/>
</dbReference>
<protein>
    <submittedName>
        <fullName evidence="1">Uncharacterized protein</fullName>
    </submittedName>
</protein>
<proteinExistence type="predicted"/>
<reference evidence="1 2" key="1">
    <citation type="journal article" date="2015" name="Nature">
        <title>rRNA introns, odd ribosomes, and small enigmatic genomes across a large radiation of phyla.</title>
        <authorList>
            <person name="Brown C.T."/>
            <person name="Hug L.A."/>
            <person name="Thomas B.C."/>
            <person name="Sharon I."/>
            <person name="Castelle C.J."/>
            <person name="Singh A."/>
            <person name="Wilkins M.J."/>
            <person name="Williams K.H."/>
            <person name="Banfield J.F."/>
        </authorList>
    </citation>
    <scope>NUCLEOTIDE SEQUENCE [LARGE SCALE GENOMIC DNA]</scope>
</reference>
<dbReference type="InterPro" id="IPR027417">
    <property type="entry name" value="P-loop_NTPase"/>
</dbReference>
<dbReference type="AlphaFoldDB" id="A0A0G1RUD1"/>
<dbReference type="SUPFAM" id="SSF52540">
    <property type="entry name" value="P-loop containing nucleoside triphosphate hydrolases"/>
    <property type="match status" value="1"/>
</dbReference>
<comment type="caution">
    <text evidence="1">The sequence shown here is derived from an EMBL/GenBank/DDBJ whole genome shotgun (WGS) entry which is preliminary data.</text>
</comment>